<reference evidence="1 2" key="1">
    <citation type="submission" date="2022-05" db="EMBL/GenBank/DDBJ databases">
        <authorList>
            <consortium name="Genoscope - CEA"/>
            <person name="William W."/>
        </authorList>
    </citation>
    <scope>NUCLEOTIDE SEQUENCE [LARGE SCALE GENOMIC DNA]</scope>
</reference>
<dbReference type="EMBL" id="CALNXK010000125">
    <property type="protein sequence ID" value="CAH3163193.1"/>
    <property type="molecule type" value="Genomic_DNA"/>
</dbReference>
<evidence type="ECO:0000313" key="1">
    <source>
        <dbReference type="EMBL" id="CAH3163193.1"/>
    </source>
</evidence>
<evidence type="ECO:0000313" key="2">
    <source>
        <dbReference type="Proteomes" id="UP001159405"/>
    </source>
</evidence>
<gene>
    <name evidence="1" type="ORF">PLOB_00005689</name>
</gene>
<name>A0ABN8QGE8_9CNID</name>
<proteinExistence type="predicted"/>
<keyword evidence="2" id="KW-1185">Reference proteome</keyword>
<accession>A0ABN8QGE8</accession>
<dbReference type="Proteomes" id="UP001159405">
    <property type="component" value="Unassembled WGS sequence"/>
</dbReference>
<protein>
    <submittedName>
        <fullName evidence="1">Uncharacterized protein</fullName>
    </submittedName>
</protein>
<comment type="caution">
    <text evidence="1">The sequence shown here is derived from an EMBL/GenBank/DDBJ whole genome shotgun (WGS) entry which is preliminary data.</text>
</comment>
<organism evidence="1 2">
    <name type="scientific">Porites lobata</name>
    <dbReference type="NCBI Taxonomy" id="104759"/>
    <lineage>
        <taxon>Eukaryota</taxon>
        <taxon>Metazoa</taxon>
        <taxon>Cnidaria</taxon>
        <taxon>Anthozoa</taxon>
        <taxon>Hexacorallia</taxon>
        <taxon>Scleractinia</taxon>
        <taxon>Fungiina</taxon>
        <taxon>Poritidae</taxon>
        <taxon>Porites</taxon>
    </lineage>
</organism>
<sequence length="149" mass="16411">MLGMSPGTLTQRTQEFGLPLGHQHNFSNLSDTDLDNIGRHILSVTSLTAVLQKLFNITVQARIKQTMQTRHRRMDVSVLMPTCVRQGKIFLLSYTKTALLCAVPKVLGEGAVVRDEKGRKAGQALIEWDNPGCDDHRCGNGRSRAGSLP</sequence>